<dbReference type="Proteomes" id="UP000770015">
    <property type="component" value="Unassembled WGS sequence"/>
</dbReference>
<feature type="transmembrane region" description="Helical" evidence="7">
    <location>
        <begin position="26"/>
        <end position="47"/>
    </location>
</feature>
<dbReference type="GO" id="GO:0016020">
    <property type="term" value="C:membrane"/>
    <property type="evidence" value="ECO:0007669"/>
    <property type="project" value="UniProtKB-SubCell"/>
</dbReference>
<comment type="caution">
    <text evidence="9">The sequence shown here is derived from an EMBL/GenBank/DDBJ whole genome shotgun (WGS) entry which is preliminary data.</text>
</comment>
<evidence type="ECO:0000256" key="6">
    <source>
        <dbReference type="SAM" id="MobiDB-lite"/>
    </source>
</evidence>
<evidence type="ECO:0000256" key="4">
    <source>
        <dbReference type="ARBA" id="ARBA00023136"/>
    </source>
</evidence>
<evidence type="ECO:0000313" key="10">
    <source>
        <dbReference type="Proteomes" id="UP000770015"/>
    </source>
</evidence>
<comment type="similarity">
    <text evidence="5">Belongs to the SAT4 family.</text>
</comment>
<keyword evidence="2 7" id="KW-0812">Transmembrane</keyword>
<dbReference type="EMBL" id="JAGSXJ010000002">
    <property type="protein sequence ID" value="KAH6695508.1"/>
    <property type="molecule type" value="Genomic_DNA"/>
</dbReference>
<feature type="transmembrane region" description="Helical" evidence="7">
    <location>
        <begin position="184"/>
        <end position="204"/>
    </location>
</feature>
<gene>
    <name evidence="9" type="ORF">F5X68DRAFT_227483</name>
</gene>
<feature type="transmembrane region" description="Helical" evidence="7">
    <location>
        <begin position="59"/>
        <end position="79"/>
    </location>
</feature>
<feature type="compositionally biased region" description="Polar residues" evidence="6">
    <location>
        <begin position="296"/>
        <end position="331"/>
    </location>
</feature>
<keyword evidence="4 7" id="KW-0472">Membrane</keyword>
<evidence type="ECO:0000256" key="3">
    <source>
        <dbReference type="ARBA" id="ARBA00022989"/>
    </source>
</evidence>
<dbReference type="Pfam" id="PF20684">
    <property type="entry name" value="Fung_rhodopsin"/>
    <property type="match status" value="1"/>
</dbReference>
<dbReference type="InterPro" id="IPR052337">
    <property type="entry name" value="SAT4-like"/>
</dbReference>
<dbReference type="PANTHER" id="PTHR33048">
    <property type="entry name" value="PTH11-LIKE INTEGRAL MEMBRANE PROTEIN (AFU_ORTHOLOGUE AFUA_5G11245)"/>
    <property type="match status" value="1"/>
</dbReference>
<evidence type="ECO:0000259" key="8">
    <source>
        <dbReference type="Pfam" id="PF20684"/>
    </source>
</evidence>
<feature type="transmembrane region" description="Helical" evidence="7">
    <location>
        <begin position="216"/>
        <end position="236"/>
    </location>
</feature>
<evidence type="ECO:0000256" key="7">
    <source>
        <dbReference type="SAM" id="Phobius"/>
    </source>
</evidence>
<feature type="transmembrane region" description="Helical" evidence="7">
    <location>
        <begin position="99"/>
        <end position="125"/>
    </location>
</feature>
<dbReference type="PANTHER" id="PTHR33048:SF131">
    <property type="entry name" value="INTEGRAL MEMBRANE PROTEIN"/>
    <property type="match status" value="1"/>
</dbReference>
<dbReference type="AlphaFoldDB" id="A0A9P9AHI8"/>
<feature type="transmembrane region" description="Helical" evidence="7">
    <location>
        <begin position="256"/>
        <end position="279"/>
    </location>
</feature>
<organism evidence="9 10">
    <name type="scientific">Plectosphaerella plurivora</name>
    <dbReference type="NCBI Taxonomy" id="936078"/>
    <lineage>
        <taxon>Eukaryota</taxon>
        <taxon>Fungi</taxon>
        <taxon>Dikarya</taxon>
        <taxon>Ascomycota</taxon>
        <taxon>Pezizomycotina</taxon>
        <taxon>Sordariomycetes</taxon>
        <taxon>Hypocreomycetidae</taxon>
        <taxon>Glomerellales</taxon>
        <taxon>Plectosphaerellaceae</taxon>
        <taxon>Plectosphaerella</taxon>
    </lineage>
</organism>
<sequence length="352" mass="38251">MQEQLGVARVQASVCNLPHQDSGREVLVIIFVMAAVAYLAIGLRIFSMWLNRDVNYDDCLILVAAVASVLPFVCVGLMVKEGFGIHLWDLEDGALLKILRLLYLTESVYILVLGLIKPSIVALYIRVFGKNATFKAVALVVQLLIGMLTFIHTALTIFTCWPIQKFWDFDIKQGRCLSISQLALANSGMSCGLDLIIILLPISMLYRLHMSRSRKLILSVVFCIGGVGLVATGLRIQSLAVYGNSLDPTVDYIPLFYWTTAELAGGALCACLPAIRVLVLSTWSKVGGSISRSRKANVSTDPHLSPSGAPNFSENKVSPLTHPVNKNGSDNTIALVTSNTVGRESRTVSAIV</sequence>
<evidence type="ECO:0000256" key="2">
    <source>
        <dbReference type="ARBA" id="ARBA00022692"/>
    </source>
</evidence>
<evidence type="ECO:0000256" key="1">
    <source>
        <dbReference type="ARBA" id="ARBA00004141"/>
    </source>
</evidence>
<proteinExistence type="inferred from homology"/>
<comment type="subcellular location">
    <subcellularLocation>
        <location evidence="1">Membrane</location>
        <topology evidence="1">Multi-pass membrane protein</topology>
    </subcellularLocation>
</comment>
<feature type="domain" description="Rhodopsin" evidence="8">
    <location>
        <begin position="44"/>
        <end position="279"/>
    </location>
</feature>
<name>A0A9P9AHI8_9PEZI</name>
<protein>
    <recommendedName>
        <fullName evidence="8">Rhodopsin domain-containing protein</fullName>
    </recommendedName>
</protein>
<feature type="transmembrane region" description="Helical" evidence="7">
    <location>
        <begin position="137"/>
        <end position="164"/>
    </location>
</feature>
<evidence type="ECO:0000313" key="9">
    <source>
        <dbReference type="EMBL" id="KAH6695508.1"/>
    </source>
</evidence>
<dbReference type="InterPro" id="IPR049326">
    <property type="entry name" value="Rhodopsin_dom_fungi"/>
</dbReference>
<accession>A0A9P9AHI8</accession>
<keyword evidence="10" id="KW-1185">Reference proteome</keyword>
<keyword evidence="3 7" id="KW-1133">Transmembrane helix</keyword>
<dbReference type="OrthoDB" id="408702at2759"/>
<feature type="region of interest" description="Disordered" evidence="6">
    <location>
        <begin position="293"/>
        <end position="331"/>
    </location>
</feature>
<reference evidence="9" key="1">
    <citation type="journal article" date="2021" name="Nat. Commun.">
        <title>Genetic determinants of endophytism in the Arabidopsis root mycobiome.</title>
        <authorList>
            <person name="Mesny F."/>
            <person name="Miyauchi S."/>
            <person name="Thiergart T."/>
            <person name="Pickel B."/>
            <person name="Atanasova L."/>
            <person name="Karlsson M."/>
            <person name="Huettel B."/>
            <person name="Barry K.W."/>
            <person name="Haridas S."/>
            <person name="Chen C."/>
            <person name="Bauer D."/>
            <person name="Andreopoulos W."/>
            <person name="Pangilinan J."/>
            <person name="LaButti K."/>
            <person name="Riley R."/>
            <person name="Lipzen A."/>
            <person name="Clum A."/>
            <person name="Drula E."/>
            <person name="Henrissat B."/>
            <person name="Kohler A."/>
            <person name="Grigoriev I.V."/>
            <person name="Martin F.M."/>
            <person name="Hacquard S."/>
        </authorList>
    </citation>
    <scope>NUCLEOTIDE SEQUENCE</scope>
    <source>
        <strain evidence="9">MPI-SDFR-AT-0117</strain>
    </source>
</reference>
<evidence type="ECO:0000256" key="5">
    <source>
        <dbReference type="ARBA" id="ARBA00038359"/>
    </source>
</evidence>